<evidence type="ECO:0000256" key="4">
    <source>
        <dbReference type="ARBA" id="ARBA00022741"/>
    </source>
</evidence>
<evidence type="ECO:0000313" key="8">
    <source>
        <dbReference type="Proteomes" id="UP000501534"/>
    </source>
</evidence>
<dbReference type="GO" id="GO:0016887">
    <property type="term" value="F:ATP hydrolysis activity"/>
    <property type="evidence" value="ECO:0007669"/>
    <property type="project" value="InterPro"/>
</dbReference>
<dbReference type="InterPro" id="IPR003439">
    <property type="entry name" value="ABC_transporter-like_ATP-bd"/>
</dbReference>
<dbReference type="InterPro" id="IPR027417">
    <property type="entry name" value="P-loop_NTPase"/>
</dbReference>
<evidence type="ECO:0000256" key="5">
    <source>
        <dbReference type="ARBA" id="ARBA00022840"/>
    </source>
</evidence>
<keyword evidence="2" id="KW-0813">Transport</keyword>
<dbReference type="Pfam" id="PF00005">
    <property type="entry name" value="ABC_tran"/>
    <property type="match status" value="1"/>
</dbReference>
<keyword evidence="3" id="KW-0472">Membrane</keyword>
<dbReference type="KEGG" id="uru:DSM104443_00328"/>
<keyword evidence="4" id="KW-0547">Nucleotide-binding</keyword>
<keyword evidence="5 7" id="KW-0067">ATP-binding</keyword>
<reference evidence="7 8" key="1">
    <citation type="submission" date="2020-04" db="EMBL/GenBank/DDBJ databases">
        <title>Usitatibacter rugosus gen. nov., sp. nov. and Usitatibacter palustris sp. nov., novel members of Usitatibacteraceae fam. nov. within the order Nitrosomonadales isolated from soil.</title>
        <authorList>
            <person name="Huber K.J."/>
            <person name="Neumann-Schaal M."/>
            <person name="Geppert A."/>
            <person name="Luckner M."/>
            <person name="Wanner G."/>
            <person name="Overmann J."/>
        </authorList>
    </citation>
    <scope>NUCLEOTIDE SEQUENCE [LARGE SCALE GENOMIC DNA]</scope>
    <source>
        <strain evidence="7 8">0125_3</strain>
    </source>
</reference>
<dbReference type="Gene3D" id="3.40.50.300">
    <property type="entry name" value="P-loop containing nucleotide triphosphate hydrolases"/>
    <property type="match status" value="1"/>
</dbReference>
<evidence type="ECO:0000256" key="3">
    <source>
        <dbReference type="ARBA" id="ARBA00022475"/>
    </source>
</evidence>
<evidence type="ECO:0000256" key="1">
    <source>
        <dbReference type="ARBA" id="ARBA00005417"/>
    </source>
</evidence>
<dbReference type="InterPro" id="IPR003593">
    <property type="entry name" value="AAA+_ATPase"/>
</dbReference>
<organism evidence="7 8">
    <name type="scientific">Usitatibacter rugosus</name>
    <dbReference type="NCBI Taxonomy" id="2732067"/>
    <lineage>
        <taxon>Bacteria</taxon>
        <taxon>Pseudomonadati</taxon>
        <taxon>Pseudomonadota</taxon>
        <taxon>Betaproteobacteria</taxon>
        <taxon>Nitrosomonadales</taxon>
        <taxon>Usitatibacteraceae</taxon>
        <taxon>Usitatibacter</taxon>
    </lineage>
</organism>
<dbReference type="PANTHER" id="PTHR43166:SF4">
    <property type="entry name" value="PHOSPHONATES IMPORT ATP-BINDING PROTEIN PHNC"/>
    <property type="match status" value="1"/>
</dbReference>
<evidence type="ECO:0000256" key="2">
    <source>
        <dbReference type="ARBA" id="ARBA00022448"/>
    </source>
</evidence>
<dbReference type="PROSITE" id="PS50893">
    <property type="entry name" value="ABC_TRANSPORTER_2"/>
    <property type="match status" value="1"/>
</dbReference>
<keyword evidence="8" id="KW-1185">Reference proteome</keyword>
<gene>
    <name evidence="7" type="primary">tupC</name>
    <name evidence="7" type="ORF">DSM104443_00328</name>
</gene>
<comment type="similarity">
    <text evidence="1">Belongs to the ABC transporter superfamily.</text>
</comment>
<keyword evidence="3" id="KW-1003">Cell membrane</keyword>
<dbReference type="GO" id="GO:0005524">
    <property type="term" value="F:ATP binding"/>
    <property type="evidence" value="ECO:0007669"/>
    <property type="project" value="UniProtKB-KW"/>
</dbReference>
<accession>A0A6M4GPP3</accession>
<name>A0A6M4GPP3_9PROT</name>
<dbReference type="PROSITE" id="PS00211">
    <property type="entry name" value="ABC_TRANSPORTER_1"/>
    <property type="match status" value="1"/>
</dbReference>
<dbReference type="PANTHER" id="PTHR43166">
    <property type="entry name" value="AMINO ACID IMPORT ATP-BINDING PROTEIN"/>
    <property type="match status" value="1"/>
</dbReference>
<dbReference type="SUPFAM" id="SSF52540">
    <property type="entry name" value="P-loop containing nucleoside triphosphate hydrolases"/>
    <property type="match status" value="1"/>
</dbReference>
<sequence>MADAMLPLEARAITVRFDGHTAVDDVSFTLDGTAPAVILGANGAGKSVLLRVLHGLIAPTSGAVTWAGSTARPSAQAMVFQRPVLLRRSAIANVEYALAVNGVDGSERNIRARAALERVGLAHLADRQARVLSGGEQQRLALARAAALEPRVLFLDEPTASLDPSASAEVERTMSEIGRGGTALVFTTHNLGFAKRVAGEILFLHRGRLVERAAATTFFNNPRSPEAAAFLEGELPWSVSSPA</sequence>
<protein>
    <submittedName>
        <fullName evidence="7">Tungstate uptake system ATP-binding protein TupC</fullName>
    </submittedName>
</protein>
<feature type="domain" description="ABC transporter" evidence="6">
    <location>
        <begin position="8"/>
        <end position="231"/>
    </location>
</feature>
<proteinExistence type="inferred from homology"/>
<dbReference type="AlphaFoldDB" id="A0A6M4GPP3"/>
<evidence type="ECO:0000313" key="7">
    <source>
        <dbReference type="EMBL" id="QJR09290.1"/>
    </source>
</evidence>
<dbReference type="Proteomes" id="UP000501534">
    <property type="component" value="Chromosome"/>
</dbReference>
<dbReference type="SMART" id="SM00382">
    <property type="entry name" value="AAA"/>
    <property type="match status" value="1"/>
</dbReference>
<dbReference type="RefSeq" id="WP_171088992.1">
    <property type="nucleotide sequence ID" value="NZ_CP053069.1"/>
</dbReference>
<dbReference type="InterPro" id="IPR050086">
    <property type="entry name" value="MetN_ABC_transporter-like"/>
</dbReference>
<evidence type="ECO:0000259" key="6">
    <source>
        <dbReference type="PROSITE" id="PS50893"/>
    </source>
</evidence>
<dbReference type="EMBL" id="CP053069">
    <property type="protein sequence ID" value="QJR09290.1"/>
    <property type="molecule type" value="Genomic_DNA"/>
</dbReference>
<dbReference type="InterPro" id="IPR017871">
    <property type="entry name" value="ABC_transporter-like_CS"/>
</dbReference>